<dbReference type="KEGG" id="age:AA314_00624"/>
<sequence>MPYTPGQAVEVLHENHWHSGFINTVSPDAPVKYSVRLPAPGKVPNQVVKDVLAVQLRAPTNLEERAREAQQPRLAVPGEYHLGPSRHDDKAEAIHRADLELEMVEGKPYVRLYLSVPTAAVMTNPDPRTGQATSDFKDVQQDPATGQLFITSGKNRMLWVGGGRPLRALKWAEKYIAEHRTLAEAYSQKNTHPEKRAQLPTLIAQHTRDLQSLWGSQPSLERRPTPTTPTAPKSGALGLRKLALLQATKSTQDGYATKQAQHAALNNPVIRTYLFPLDRFNTIVKKAVPEAVLKQFKTAPSFNVDRHYEPNQYGFQEDGLKQLAAHALPYSLITYTYRPHDLPQADRAGEVRDVRELWARLDIPEQKLKSLDIWVTKGEFTDKKKFLTLANTLSLYLATWSDSKKQPHERTRSPLLADRDANIPYYARKTRLDKFLTDHDIDPLDTEQAEVFLRTIVTPWASQAMIAHVIAEDYERINKDENVRAGAPVVHDFLKWQTSAASDRKRLEETGRQLDQMLDARQTPQALINHLISRHPQLQQRYNKISAKSEDYSFYVHAQMVLCQYLKLVEGEKDDARLIPWKLIAKTILFHDMEKVNSKLQYGKEGEHVLTVDELRKHCYVLGTTPAEWKIAISLVDADPFGDYFKGKTSSGTAFQQLHDMALSLGYAYEDMPRFFIEYHQYYQADFSSYTSDSRYRMPNGVLRTGKPVFNGCFKMMGGDKIRMNNQERRYQYSAKDDYEKRYLELKALFAREEDVRERGERLRVEREAAERLWKTQNLANTAPSKRAQHQ</sequence>
<protein>
    <submittedName>
        <fullName evidence="2">Fibroin heavy chain</fullName>
    </submittedName>
</protein>
<evidence type="ECO:0000313" key="5">
    <source>
        <dbReference type="Proteomes" id="UP000256345"/>
    </source>
</evidence>
<evidence type="ECO:0000313" key="2">
    <source>
        <dbReference type="EMBL" id="AKI98997.1"/>
    </source>
</evidence>
<proteinExistence type="predicted"/>
<evidence type="ECO:0000313" key="4">
    <source>
        <dbReference type="Proteomes" id="UP000035579"/>
    </source>
</evidence>
<keyword evidence="5" id="KW-1185">Reference proteome</keyword>
<reference evidence="3 5" key="2">
    <citation type="submission" date="2018-08" db="EMBL/GenBank/DDBJ databases">
        <title>Genomic Encyclopedia of Archaeal and Bacterial Type Strains, Phase II (KMG-II): from individual species to whole genera.</title>
        <authorList>
            <person name="Goeker M."/>
        </authorList>
    </citation>
    <scope>NUCLEOTIDE SEQUENCE [LARGE SCALE GENOMIC DNA]</scope>
    <source>
        <strain evidence="3 5">DSM 2261</strain>
    </source>
</reference>
<evidence type="ECO:0000313" key="3">
    <source>
        <dbReference type="EMBL" id="REG30906.1"/>
    </source>
</evidence>
<dbReference type="Proteomes" id="UP000256345">
    <property type="component" value="Unassembled WGS sequence"/>
</dbReference>
<dbReference type="Proteomes" id="UP000035579">
    <property type="component" value="Chromosome"/>
</dbReference>
<feature type="region of interest" description="Disordered" evidence="1">
    <location>
        <begin position="214"/>
        <end position="235"/>
    </location>
</feature>
<dbReference type="EMBL" id="QUMU01000006">
    <property type="protein sequence ID" value="REG30906.1"/>
    <property type="molecule type" value="Genomic_DNA"/>
</dbReference>
<name>A0AAC8Q112_9BACT</name>
<gene>
    <name evidence="2" type="ORF">AA314_00624</name>
    <name evidence="3" type="ORF">ATI61_106376</name>
</gene>
<dbReference type="RefSeq" id="WP_047854214.1">
    <property type="nucleotide sequence ID" value="NZ_CP011509.1"/>
</dbReference>
<dbReference type="EMBL" id="CP011509">
    <property type="protein sequence ID" value="AKI98997.1"/>
    <property type="molecule type" value="Genomic_DNA"/>
</dbReference>
<accession>A0AAC8Q112</accession>
<evidence type="ECO:0000256" key="1">
    <source>
        <dbReference type="SAM" id="MobiDB-lite"/>
    </source>
</evidence>
<organism evidence="2 4">
    <name type="scientific">Archangium gephyra</name>
    <dbReference type="NCBI Taxonomy" id="48"/>
    <lineage>
        <taxon>Bacteria</taxon>
        <taxon>Pseudomonadati</taxon>
        <taxon>Myxococcota</taxon>
        <taxon>Myxococcia</taxon>
        <taxon>Myxococcales</taxon>
        <taxon>Cystobacterineae</taxon>
        <taxon>Archangiaceae</taxon>
        <taxon>Archangium</taxon>
    </lineage>
</organism>
<dbReference type="AlphaFoldDB" id="A0AAC8Q112"/>
<reference evidence="2 4" key="1">
    <citation type="submission" date="2015-05" db="EMBL/GenBank/DDBJ databases">
        <title>Genome assembly of Archangium gephyra DSM 2261.</title>
        <authorList>
            <person name="Sharma G."/>
            <person name="Subramanian S."/>
        </authorList>
    </citation>
    <scope>NUCLEOTIDE SEQUENCE [LARGE SCALE GENOMIC DNA]</scope>
    <source>
        <strain evidence="2 4">DSM 2261</strain>
    </source>
</reference>